<dbReference type="PANTHER" id="PTHR23169">
    <property type="entry name" value="ENVOPLAKIN"/>
    <property type="match status" value="1"/>
</dbReference>
<feature type="compositionally biased region" description="Polar residues" evidence="2">
    <location>
        <begin position="439"/>
        <end position="451"/>
    </location>
</feature>
<sequence>MDLMAECLERLQDRFQNLPSLRGESICIREQIRDNTLFLGELEKLGVSLHTIRRQVEELLTNTQAAGAEPTAKGIQDQSEQLLGQWQSLRSQAEERECWLKSLLTLADRFWHGLSELTITLNDTQQMVPDMQEAGSDPDSIRTRLNTMQALRKEVDNLQNDLDTLGILGVELMSSCGDMDKPNVTKSLDDLYATWNSLNKMWNEHYNKLEARLQASLSHQEAIQRLFNWLDTAEARLSEEFLVGGDLDMVKQQLLDLKEFKRELYQHKVELECLHHRTLPVKYEDKEPAAQLNDFRQRWDRLEEEVVDRQHQLEAALLGLGQFQNQLDELLQWLSHAADQLQGQRVVSVDLQSCEIELAKHKVLRNDVMSHARIMESVNEVGQGLLLQASLGDNTDTLQSSLQQMNQRWEFVRTQMERKQLELENDLSQMNDTSKEEGQISTKESSNQTAEMTKHQGVTEIMS</sequence>
<dbReference type="PANTHER" id="PTHR23169:SF33">
    <property type="entry name" value="MICROTUBULE-ACTIN CROSS-LINKING FACTOR 1, ISOFORMS 1_2_3_5"/>
    <property type="match status" value="1"/>
</dbReference>
<dbReference type="InterPro" id="IPR002017">
    <property type="entry name" value="Spectrin_repeat"/>
</dbReference>
<evidence type="ECO:0000313" key="4">
    <source>
        <dbReference type="RefSeq" id="XP_030045937.1"/>
    </source>
</evidence>
<dbReference type="SUPFAM" id="SSF46966">
    <property type="entry name" value="Spectrin repeat"/>
    <property type="match status" value="3"/>
</dbReference>
<evidence type="ECO:0000313" key="3">
    <source>
        <dbReference type="Proteomes" id="UP000515156"/>
    </source>
</evidence>
<dbReference type="GO" id="GO:0005198">
    <property type="term" value="F:structural molecule activity"/>
    <property type="evidence" value="ECO:0007669"/>
    <property type="project" value="TreeGrafter"/>
</dbReference>
<keyword evidence="3" id="KW-1185">Reference proteome</keyword>
<organism evidence="3 4">
    <name type="scientific">Microcaecilia unicolor</name>
    <dbReference type="NCBI Taxonomy" id="1415580"/>
    <lineage>
        <taxon>Eukaryota</taxon>
        <taxon>Metazoa</taxon>
        <taxon>Chordata</taxon>
        <taxon>Craniata</taxon>
        <taxon>Vertebrata</taxon>
        <taxon>Euteleostomi</taxon>
        <taxon>Amphibia</taxon>
        <taxon>Gymnophiona</taxon>
        <taxon>Siphonopidae</taxon>
        <taxon>Microcaecilia</taxon>
    </lineage>
</organism>
<dbReference type="KEGG" id="muo:115460280"/>
<dbReference type="InterPro" id="IPR043197">
    <property type="entry name" value="Plakin"/>
</dbReference>
<dbReference type="Gene3D" id="1.20.58.60">
    <property type="match status" value="4"/>
</dbReference>
<dbReference type="Pfam" id="PF00435">
    <property type="entry name" value="Spectrin"/>
    <property type="match status" value="3"/>
</dbReference>
<proteinExistence type="predicted"/>
<dbReference type="GO" id="GO:0005882">
    <property type="term" value="C:intermediate filament"/>
    <property type="evidence" value="ECO:0007669"/>
    <property type="project" value="TreeGrafter"/>
</dbReference>
<dbReference type="GeneID" id="115460280"/>
<dbReference type="InParanoid" id="A0A6P7WRX9"/>
<gene>
    <name evidence="4" type="primary">LOC115460280</name>
</gene>
<keyword evidence="1" id="KW-0175">Coiled coil</keyword>
<dbReference type="GO" id="GO:0016020">
    <property type="term" value="C:membrane"/>
    <property type="evidence" value="ECO:0007669"/>
    <property type="project" value="TreeGrafter"/>
</dbReference>
<dbReference type="OrthoDB" id="10016565at2759"/>
<dbReference type="GO" id="GO:0042060">
    <property type="term" value="P:wound healing"/>
    <property type="evidence" value="ECO:0007669"/>
    <property type="project" value="TreeGrafter"/>
</dbReference>
<accession>A0A6P7WRX9</accession>
<dbReference type="Proteomes" id="UP000515156">
    <property type="component" value="Chromosome 1"/>
</dbReference>
<dbReference type="AlphaFoldDB" id="A0A6P7WRX9"/>
<feature type="region of interest" description="Disordered" evidence="2">
    <location>
        <begin position="428"/>
        <end position="463"/>
    </location>
</feature>
<protein>
    <submittedName>
        <fullName evidence="4">Microtubule-actin cross-linking factor 1-like</fullName>
    </submittedName>
</protein>
<evidence type="ECO:0000256" key="2">
    <source>
        <dbReference type="SAM" id="MobiDB-lite"/>
    </source>
</evidence>
<dbReference type="RefSeq" id="XP_030045937.1">
    <property type="nucleotide sequence ID" value="XM_030190077.1"/>
</dbReference>
<dbReference type="InterPro" id="IPR018159">
    <property type="entry name" value="Spectrin/alpha-actinin"/>
</dbReference>
<feature type="coiled-coil region" evidence="1">
    <location>
        <begin position="141"/>
        <end position="168"/>
    </location>
</feature>
<dbReference type="GO" id="GO:0005737">
    <property type="term" value="C:cytoplasm"/>
    <property type="evidence" value="ECO:0007669"/>
    <property type="project" value="TreeGrafter"/>
</dbReference>
<dbReference type="SMART" id="SM00150">
    <property type="entry name" value="SPEC"/>
    <property type="match status" value="4"/>
</dbReference>
<dbReference type="FunFam" id="1.20.58.60:FF:000001">
    <property type="entry name" value="Microtubule-actin cross-linking factor 1"/>
    <property type="match status" value="2"/>
</dbReference>
<dbReference type="CDD" id="cd00176">
    <property type="entry name" value="SPEC"/>
    <property type="match status" value="2"/>
</dbReference>
<dbReference type="GO" id="GO:0045104">
    <property type="term" value="P:intermediate filament cytoskeleton organization"/>
    <property type="evidence" value="ECO:0007669"/>
    <property type="project" value="InterPro"/>
</dbReference>
<name>A0A6P7WRX9_9AMPH</name>
<evidence type="ECO:0000256" key="1">
    <source>
        <dbReference type="SAM" id="Coils"/>
    </source>
</evidence>
<reference evidence="4" key="1">
    <citation type="submission" date="2025-08" db="UniProtKB">
        <authorList>
            <consortium name="RefSeq"/>
        </authorList>
    </citation>
    <scope>IDENTIFICATION</scope>
</reference>